<comment type="caution">
    <text evidence="1">The sequence shown here is derived from an EMBL/GenBank/DDBJ whole genome shotgun (WGS) entry which is preliminary data.</text>
</comment>
<dbReference type="EMBL" id="SHAG01000009">
    <property type="protein sequence ID" value="RZO76633.1"/>
    <property type="molecule type" value="Genomic_DNA"/>
</dbReference>
<reference evidence="1 2" key="1">
    <citation type="submission" date="2019-02" db="EMBL/GenBank/DDBJ databases">
        <title>Prokaryotic population dynamics and viral predation in marine succession experiment using metagenomics: the confinement effect.</title>
        <authorList>
            <person name="Haro-Moreno J.M."/>
            <person name="Rodriguez-Valera F."/>
            <person name="Lopez-Perez M."/>
        </authorList>
    </citation>
    <scope>NUCLEOTIDE SEQUENCE [LARGE SCALE GENOMIC DNA]</scope>
    <source>
        <strain evidence="1">MED-G157</strain>
    </source>
</reference>
<gene>
    <name evidence="1" type="ORF">EVA68_03580</name>
</gene>
<evidence type="ECO:0000313" key="2">
    <source>
        <dbReference type="Proteomes" id="UP000316199"/>
    </source>
</evidence>
<name>A0A520S2C7_9GAMM</name>
<evidence type="ECO:0000313" key="1">
    <source>
        <dbReference type="EMBL" id="RZO76633.1"/>
    </source>
</evidence>
<dbReference type="Proteomes" id="UP000316199">
    <property type="component" value="Unassembled WGS sequence"/>
</dbReference>
<dbReference type="AlphaFoldDB" id="A0A520S2C7"/>
<protein>
    <submittedName>
        <fullName evidence="1">Uncharacterized protein</fullName>
    </submittedName>
</protein>
<proteinExistence type="predicted"/>
<accession>A0A520S2C7</accession>
<sequence length="64" mass="7357">MSGEKLKSKSGIFYSKTSSGVIVMFRGEEVFRYKTVEELIEVHIKAINALEEKQEAELEKNYTL</sequence>
<organism evidence="1 2">
    <name type="scientific">OM182 bacterium</name>
    <dbReference type="NCBI Taxonomy" id="2510334"/>
    <lineage>
        <taxon>Bacteria</taxon>
        <taxon>Pseudomonadati</taxon>
        <taxon>Pseudomonadota</taxon>
        <taxon>Gammaproteobacteria</taxon>
        <taxon>OMG group</taxon>
        <taxon>OM182 clade</taxon>
    </lineage>
</organism>